<keyword evidence="2" id="KW-1185">Reference proteome</keyword>
<proteinExistence type="predicted"/>
<reference evidence="1 2" key="1">
    <citation type="submission" date="2024-09" db="EMBL/GenBank/DDBJ databases">
        <title>Chromosome-scale assembly of Riccia fluitans.</title>
        <authorList>
            <person name="Paukszto L."/>
            <person name="Sawicki J."/>
            <person name="Karawczyk K."/>
            <person name="Piernik-Szablinska J."/>
            <person name="Szczecinska M."/>
            <person name="Mazdziarz M."/>
        </authorList>
    </citation>
    <scope>NUCLEOTIDE SEQUENCE [LARGE SCALE GENOMIC DNA]</scope>
    <source>
        <strain evidence="1">Rf_01</strain>
        <tissue evidence="1">Aerial parts of the thallus</tissue>
    </source>
</reference>
<protein>
    <submittedName>
        <fullName evidence="1">Uncharacterized protein</fullName>
    </submittedName>
</protein>
<comment type="caution">
    <text evidence="1">The sequence shown here is derived from an EMBL/GenBank/DDBJ whole genome shotgun (WGS) entry which is preliminary data.</text>
</comment>
<evidence type="ECO:0000313" key="1">
    <source>
        <dbReference type="EMBL" id="KAL2621860.1"/>
    </source>
</evidence>
<organism evidence="1 2">
    <name type="scientific">Riccia fluitans</name>
    <dbReference type="NCBI Taxonomy" id="41844"/>
    <lineage>
        <taxon>Eukaryota</taxon>
        <taxon>Viridiplantae</taxon>
        <taxon>Streptophyta</taxon>
        <taxon>Embryophyta</taxon>
        <taxon>Marchantiophyta</taxon>
        <taxon>Marchantiopsida</taxon>
        <taxon>Marchantiidae</taxon>
        <taxon>Marchantiales</taxon>
        <taxon>Ricciaceae</taxon>
        <taxon>Riccia</taxon>
    </lineage>
</organism>
<sequence>MPRKTLQIVAQAVGVTADTSDTGKASVRCWPRSPFVVQIESGPGGLSRQFEHPSPVWQFRPTQTDGAQGVRIPKCLRLKKNELDLSALKLSITLLPDYTRLLPATATTLAEHWCFGGRNLLGVREKITRQAVRTSTMGGIASDYLIQCVGVGRLSRGDDGTRGKGSLP</sequence>
<accession>A0ABD1Y5K0</accession>
<evidence type="ECO:0000313" key="2">
    <source>
        <dbReference type="Proteomes" id="UP001605036"/>
    </source>
</evidence>
<gene>
    <name evidence="1" type="ORF">R1flu_002065</name>
</gene>
<dbReference type="AlphaFoldDB" id="A0ABD1Y5K0"/>
<name>A0ABD1Y5K0_9MARC</name>
<dbReference type="Proteomes" id="UP001605036">
    <property type="component" value="Unassembled WGS sequence"/>
</dbReference>
<dbReference type="EMBL" id="JBHFFA010000006">
    <property type="protein sequence ID" value="KAL2621860.1"/>
    <property type="molecule type" value="Genomic_DNA"/>
</dbReference>